<dbReference type="GO" id="GO:0000155">
    <property type="term" value="F:phosphorelay sensor kinase activity"/>
    <property type="evidence" value="ECO:0007669"/>
    <property type="project" value="InterPro"/>
</dbReference>
<dbReference type="InterPro" id="IPR001789">
    <property type="entry name" value="Sig_transdc_resp-reg_receiver"/>
</dbReference>
<protein>
    <recommendedName>
        <fullName evidence="2">histidine kinase</fullName>
        <ecNumber evidence="2">2.7.13.3</ecNumber>
    </recommendedName>
</protein>
<dbReference type="PROSITE" id="PS50109">
    <property type="entry name" value="HIS_KIN"/>
    <property type="match status" value="1"/>
</dbReference>
<evidence type="ECO:0000256" key="5">
    <source>
        <dbReference type="SAM" id="Coils"/>
    </source>
</evidence>
<dbReference type="Pfam" id="PF08448">
    <property type="entry name" value="PAS_4"/>
    <property type="match status" value="1"/>
</dbReference>
<dbReference type="SUPFAM" id="SSF52172">
    <property type="entry name" value="CheY-like"/>
    <property type="match status" value="1"/>
</dbReference>
<dbReference type="CDD" id="cd00130">
    <property type="entry name" value="PAS"/>
    <property type="match status" value="1"/>
</dbReference>
<dbReference type="SMART" id="SM00388">
    <property type="entry name" value="HisKA"/>
    <property type="match status" value="1"/>
</dbReference>
<dbReference type="EC" id="2.7.13.3" evidence="2"/>
<organism evidence="8 9">
    <name type="scientific">Xylophilus rhododendri</name>
    <dbReference type="NCBI Taxonomy" id="2697032"/>
    <lineage>
        <taxon>Bacteria</taxon>
        <taxon>Pseudomonadati</taxon>
        <taxon>Pseudomonadota</taxon>
        <taxon>Betaproteobacteria</taxon>
        <taxon>Burkholderiales</taxon>
        <taxon>Xylophilus</taxon>
    </lineage>
</organism>
<dbReference type="InterPro" id="IPR003594">
    <property type="entry name" value="HATPase_dom"/>
</dbReference>
<dbReference type="Pfam" id="PF00512">
    <property type="entry name" value="HisKA"/>
    <property type="match status" value="1"/>
</dbReference>
<dbReference type="Gene3D" id="3.40.50.2300">
    <property type="match status" value="1"/>
</dbReference>
<evidence type="ECO:0000256" key="4">
    <source>
        <dbReference type="PROSITE-ProRule" id="PRU00169"/>
    </source>
</evidence>
<dbReference type="Gene3D" id="3.30.565.10">
    <property type="entry name" value="Histidine kinase-like ATPase, C-terminal domain"/>
    <property type="match status" value="1"/>
</dbReference>
<dbReference type="InterPro" id="IPR004358">
    <property type="entry name" value="Sig_transdc_His_kin-like_C"/>
</dbReference>
<dbReference type="SUPFAM" id="SSF55874">
    <property type="entry name" value="ATPase domain of HSP90 chaperone/DNA topoisomerase II/histidine kinase"/>
    <property type="match status" value="1"/>
</dbReference>
<dbReference type="InterPro" id="IPR013656">
    <property type="entry name" value="PAS_4"/>
</dbReference>
<keyword evidence="3 4" id="KW-0597">Phosphoprotein</keyword>
<dbReference type="InterPro" id="IPR005467">
    <property type="entry name" value="His_kinase_dom"/>
</dbReference>
<dbReference type="InterPro" id="IPR035965">
    <property type="entry name" value="PAS-like_dom_sf"/>
</dbReference>
<dbReference type="SMART" id="SM00387">
    <property type="entry name" value="HATPase_c"/>
    <property type="match status" value="1"/>
</dbReference>
<dbReference type="RefSeq" id="WP_160551343.1">
    <property type="nucleotide sequence ID" value="NZ_CP047650.1"/>
</dbReference>
<dbReference type="InterPro" id="IPR036097">
    <property type="entry name" value="HisK_dim/P_sf"/>
</dbReference>
<dbReference type="EMBL" id="CP047650">
    <property type="protein sequence ID" value="QHI97826.1"/>
    <property type="molecule type" value="Genomic_DNA"/>
</dbReference>
<dbReference type="SUPFAM" id="SSF47384">
    <property type="entry name" value="Homodimeric domain of signal transducing histidine kinase"/>
    <property type="match status" value="1"/>
</dbReference>
<evidence type="ECO:0000256" key="3">
    <source>
        <dbReference type="ARBA" id="ARBA00022553"/>
    </source>
</evidence>
<dbReference type="SMART" id="SM00448">
    <property type="entry name" value="REC"/>
    <property type="match status" value="1"/>
</dbReference>
<dbReference type="Proteomes" id="UP000464787">
    <property type="component" value="Chromosome"/>
</dbReference>
<feature type="coiled-coil region" evidence="5">
    <location>
        <begin position="161"/>
        <end position="189"/>
    </location>
</feature>
<feature type="domain" description="Response regulatory" evidence="7">
    <location>
        <begin position="456"/>
        <end position="571"/>
    </location>
</feature>
<dbReference type="Pfam" id="PF00072">
    <property type="entry name" value="Response_reg"/>
    <property type="match status" value="1"/>
</dbReference>
<evidence type="ECO:0000313" key="8">
    <source>
        <dbReference type="EMBL" id="QHI97826.1"/>
    </source>
</evidence>
<dbReference type="InterPro" id="IPR000014">
    <property type="entry name" value="PAS"/>
</dbReference>
<dbReference type="PANTHER" id="PTHR43065:SF42">
    <property type="entry name" value="TWO-COMPONENT SENSOR PPRA"/>
    <property type="match status" value="1"/>
</dbReference>
<dbReference type="InterPro" id="IPR011006">
    <property type="entry name" value="CheY-like_superfamily"/>
</dbReference>
<dbReference type="PRINTS" id="PR00344">
    <property type="entry name" value="BCTRLSENSOR"/>
</dbReference>
<evidence type="ECO:0000259" key="6">
    <source>
        <dbReference type="PROSITE" id="PS50109"/>
    </source>
</evidence>
<evidence type="ECO:0000259" key="7">
    <source>
        <dbReference type="PROSITE" id="PS50110"/>
    </source>
</evidence>
<dbReference type="InterPro" id="IPR003661">
    <property type="entry name" value="HisK_dim/P_dom"/>
</dbReference>
<dbReference type="PANTHER" id="PTHR43065">
    <property type="entry name" value="SENSOR HISTIDINE KINASE"/>
    <property type="match status" value="1"/>
</dbReference>
<dbReference type="Gene3D" id="3.30.450.20">
    <property type="entry name" value="PAS domain"/>
    <property type="match status" value="1"/>
</dbReference>
<dbReference type="Pfam" id="PF02518">
    <property type="entry name" value="HATPase_c"/>
    <property type="match status" value="1"/>
</dbReference>
<keyword evidence="5" id="KW-0175">Coiled coil</keyword>
<proteinExistence type="predicted"/>
<dbReference type="AlphaFoldDB" id="A0A857J276"/>
<sequence length="578" mass="62178">MPAPAIPLPHLPTSGPLAPLLRDFDWAGSGFGAPQAWSEHLRTTACMVFDAPQPMRLAWGPRRLMLYNQAYAEILGRRHPAAFGQPMDRIWPEAWDVVGPALDRVFQGEGLHEHDVPFRTERNGSAELIHVSYLYLPVRDATGAVEGALCVCTETTVQVDARQAQRKLADSLEQRVEQRSRELAHTEAQLRQSQKMEAIGQLTGGIAHDFNNMLQGIVMPLQLIQRKAQAGDADGVARYVSAGLASAQRAAALTQRLLAFSRRQPLDSRPTDLAHALSGLHAMLDSTVGENVALSLEIPPDLWWATTDLHQFENAVLNLAINGRDAMPDGGSLHILAENVQLTPRAVGGVAGLPPGDYVRVVVRDSGVGMAADVLIKAFDPFFTTKPLGQGTGLGLSMIYGYARQSGGYVAMDSEVGAGTVVRLYLPRSPELGDAAEPAGSDASQPPERLHGAHAAVLVVEDDDTVRQLVVELLEGHGLQVTQAASGGEGMRQLAGGQRFDLLLTDVGLPGPNGRQLADFAQDTHPGIRVVLMTGYAEQASMRAQFLGDTMELLVKPFGAEQLLAKVHSALARRITPD</sequence>
<dbReference type="Gene3D" id="1.10.287.130">
    <property type="match status" value="1"/>
</dbReference>
<evidence type="ECO:0000256" key="2">
    <source>
        <dbReference type="ARBA" id="ARBA00012438"/>
    </source>
</evidence>
<reference evidence="8 9" key="1">
    <citation type="submission" date="2020-01" db="EMBL/GenBank/DDBJ databases">
        <title>Genome sequencing of strain KACC 21265.</title>
        <authorList>
            <person name="Heo J."/>
            <person name="Kim S.-J."/>
            <person name="Kim J.-S."/>
            <person name="Hong S.-B."/>
            <person name="Kwon S.-W."/>
        </authorList>
    </citation>
    <scope>NUCLEOTIDE SEQUENCE [LARGE SCALE GENOMIC DNA]</scope>
    <source>
        <strain evidence="8 9">KACC 21265</strain>
    </source>
</reference>
<accession>A0A857J276</accession>
<evidence type="ECO:0000313" key="9">
    <source>
        <dbReference type="Proteomes" id="UP000464787"/>
    </source>
</evidence>
<dbReference type="SUPFAM" id="SSF55785">
    <property type="entry name" value="PYP-like sensor domain (PAS domain)"/>
    <property type="match status" value="1"/>
</dbReference>
<comment type="catalytic activity">
    <reaction evidence="1">
        <text>ATP + protein L-histidine = ADP + protein N-phospho-L-histidine.</text>
        <dbReference type="EC" id="2.7.13.3"/>
    </reaction>
</comment>
<feature type="modified residue" description="4-aspartylphosphate" evidence="4">
    <location>
        <position position="506"/>
    </location>
</feature>
<feature type="domain" description="Histidine kinase" evidence="6">
    <location>
        <begin position="205"/>
        <end position="430"/>
    </location>
</feature>
<dbReference type="InterPro" id="IPR036890">
    <property type="entry name" value="HATPase_C_sf"/>
</dbReference>
<dbReference type="KEGG" id="xyk:GT347_07365"/>
<keyword evidence="9" id="KW-1185">Reference proteome</keyword>
<name>A0A857J276_9BURK</name>
<dbReference type="PROSITE" id="PS50110">
    <property type="entry name" value="RESPONSE_REGULATORY"/>
    <property type="match status" value="1"/>
</dbReference>
<gene>
    <name evidence="8" type="ORF">GT347_07365</name>
</gene>
<evidence type="ECO:0000256" key="1">
    <source>
        <dbReference type="ARBA" id="ARBA00000085"/>
    </source>
</evidence>